<dbReference type="Proteomes" id="UP001515500">
    <property type="component" value="Chromosome 5"/>
</dbReference>
<dbReference type="AlphaFoldDB" id="A0AB40BF08"/>
<dbReference type="PANTHER" id="PTHR37210:SF2">
    <property type="entry name" value="PROTEIN CHLOROPLAST VESICULATION"/>
    <property type="match status" value="1"/>
</dbReference>
<evidence type="ECO:0000313" key="3">
    <source>
        <dbReference type="Proteomes" id="UP001515500"/>
    </source>
</evidence>
<accession>A0AB40BF08</accession>
<protein>
    <submittedName>
        <fullName evidence="4">Uncharacterized protein LOC120261786</fullName>
    </submittedName>
</protein>
<gene>
    <name evidence="4" type="primary">LOC120261786</name>
</gene>
<dbReference type="PANTHER" id="PTHR37210">
    <property type="entry name" value="EXPRESSED PROTEIN"/>
    <property type="match status" value="1"/>
</dbReference>
<keyword evidence="2" id="KW-1133">Transmembrane helix</keyword>
<sequence>MTISITSMLKPSTCPNNNHHLHLTATKPTTLPSSWETNKDEISWRRRRCMATLACAVISSGVIIFAGEANSIAAVNTDHPGRPVMGMAVKEKLVKWSDQRRCPPWHANSLETIVPENLPRPSIRQRSDGRASFSSQTAPKILDFVRTNAGCFSL</sequence>
<evidence type="ECO:0000256" key="1">
    <source>
        <dbReference type="SAM" id="MobiDB-lite"/>
    </source>
</evidence>
<evidence type="ECO:0000313" key="4">
    <source>
        <dbReference type="RefSeq" id="XP_039125705.1"/>
    </source>
</evidence>
<dbReference type="GeneID" id="120261786"/>
<keyword evidence="3" id="KW-1185">Reference proteome</keyword>
<feature type="region of interest" description="Disordered" evidence="1">
    <location>
        <begin position="16"/>
        <end position="35"/>
    </location>
</feature>
<proteinExistence type="predicted"/>
<dbReference type="InterPro" id="IPR053350">
    <property type="entry name" value="CV_Inducer"/>
</dbReference>
<reference evidence="4" key="1">
    <citation type="submission" date="2025-08" db="UniProtKB">
        <authorList>
            <consortium name="RefSeq"/>
        </authorList>
    </citation>
    <scope>IDENTIFICATION</scope>
</reference>
<keyword evidence="2" id="KW-0812">Transmembrane</keyword>
<name>A0AB40BF08_DIOCR</name>
<evidence type="ECO:0000256" key="2">
    <source>
        <dbReference type="SAM" id="Phobius"/>
    </source>
</evidence>
<feature type="transmembrane region" description="Helical" evidence="2">
    <location>
        <begin position="49"/>
        <end position="67"/>
    </location>
</feature>
<keyword evidence="2" id="KW-0472">Membrane</keyword>
<feature type="compositionally biased region" description="Polar residues" evidence="1">
    <location>
        <begin position="26"/>
        <end position="35"/>
    </location>
</feature>
<organism evidence="3 4">
    <name type="scientific">Dioscorea cayennensis subsp. rotundata</name>
    <name type="common">White Guinea yam</name>
    <name type="synonym">Dioscorea rotundata</name>
    <dbReference type="NCBI Taxonomy" id="55577"/>
    <lineage>
        <taxon>Eukaryota</taxon>
        <taxon>Viridiplantae</taxon>
        <taxon>Streptophyta</taxon>
        <taxon>Embryophyta</taxon>
        <taxon>Tracheophyta</taxon>
        <taxon>Spermatophyta</taxon>
        <taxon>Magnoliopsida</taxon>
        <taxon>Liliopsida</taxon>
        <taxon>Dioscoreales</taxon>
        <taxon>Dioscoreaceae</taxon>
        <taxon>Dioscorea</taxon>
    </lineage>
</organism>
<dbReference type="RefSeq" id="XP_039125705.1">
    <property type="nucleotide sequence ID" value="XM_039269771.1"/>
</dbReference>